<dbReference type="STRING" id="1300347.I601_1234"/>
<sequence>MVGSPASLSHGMIGDVMKSPLLAAALSAVVLAGCGADTPAEPAPPRTADPQADGASSAERATRRDASALARLLRAHHTESQAYPRNHASLMRFAEESGFEFTDGNLIQIYQALPGKGSASSFGFCVVNPKSRAWTLYDSAEADHTTSTGGLVCQPMAGAS</sequence>
<dbReference type="PATRIC" id="fig|1300347.3.peg.1236"/>
<dbReference type="KEGG" id="ndk:I601_1234"/>
<proteinExistence type="predicted"/>
<evidence type="ECO:0000313" key="2">
    <source>
        <dbReference type="EMBL" id="ANH37676.1"/>
    </source>
</evidence>
<protein>
    <submittedName>
        <fullName evidence="2">Uncharacterized protein</fullName>
    </submittedName>
</protein>
<evidence type="ECO:0000313" key="3">
    <source>
        <dbReference type="Proteomes" id="UP000077868"/>
    </source>
</evidence>
<feature type="region of interest" description="Disordered" evidence="1">
    <location>
        <begin position="39"/>
        <end position="67"/>
    </location>
</feature>
<reference evidence="2 3" key="1">
    <citation type="submission" date="2016-03" db="EMBL/GenBank/DDBJ databases">
        <title>Complete genome sequence of a soil Actinobacterium, Nocardioides dokdonensis FR1436.</title>
        <authorList>
            <person name="Kwon S.-K."/>
            <person name="Kim K."/>
            <person name="Kim J.F."/>
        </authorList>
    </citation>
    <scope>NUCLEOTIDE SEQUENCE [LARGE SCALE GENOMIC DNA]</scope>
    <source>
        <strain evidence="2 3">FR1436</strain>
    </source>
</reference>
<evidence type="ECO:0000256" key="1">
    <source>
        <dbReference type="SAM" id="MobiDB-lite"/>
    </source>
</evidence>
<keyword evidence="3" id="KW-1185">Reference proteome</keyword>
<dbReference type="AlphaFoldDB" id="A0A1A9GHW9"/>
<gene>
    <name evidence="2" type="ORF">I601_1234</name>
</gene>
<dbReference type="Proteomes" id="UP000077868">
    <property type="component" value="Chromosome"/>
</dbReference>
<organism evidence="2 3">
    <name type="scientific">Nocardioides dokdonensis FR1436</name>
    <dbReference type="NCBI Taxonomy" id="1300347"/>
    <lineage>
        <taxon>Bacteria</taxon>
        <taxon>Bacillati</taxon>
        <taxon>Actinomycetota</taxon>
        <taxon>Actinomycetes</taxon>
        <taxon>Propionibacteriales</taxon>
        <taxon>Nocardioidaceae</taxon>
        <taxon>Nocardioides</taxon>
    </lineage>
</organism>
<name>A0A1A9GHW9_9ACTN</name>
<accession>A0A1A9GHW9</accession>
<dbReference type="EMBL" id="CP015079">
    <property type="protein sequence ID" value="ANH37676.1"/>
    <property type="molecule type" value="Genomic_DNA"/>
</dbReference>